<dbReference type="Pfam" id="PF13913">
    <property type="entry name" value="zf-C2HC_2"/>
    <property type="match status" value="2"/>
</dbReference>
<evidence type="ECO:0000256" key="2">
    <source>
        <dbReference type="SAM" id="MobiDB-lite"/>
    </source>
</evidence>
<feature type="region of interest" description="Disordered" evidence="2">
    <location>
        <begin position="710"/>
        <end position="762"/>
    </location>
</feature>
<feature type="compositionally biased region" description="Basic and acidic residues" evidence="2">
    <location>
        <begin position="1038"/>
        <end position="1055"/>
    </location>
</feature>
<feature type="compositionally biased region" description="Polar residues" evidence="2">
    <location>
        <begin position="52"/>
        <end position="77"/>
    </location>
</feature>
<feature type="compositionally biased region" description="Basic and acidic residues" evidence="2">
    <location>
        <begin position="1918"/>
        <end position="1933"/>
    </location>
</feature>
<feature type="compositionally biased region" description="Polar residues" evidence="2">
    <location>
        <begin position="426"/>
        <end position="611"/>
    </location>
</feature>
<feature type="region of interest" description="Disordered" evidence="2">
    <location>
        <begin position="2364"/>
        <end position="2400"/>
    </location>
</feature>
<feature type="compositionally biased region" description="Polar residues" evidence="2">
    <location>
        <begin position="181"/>
        <end position="198"/>
    </location>
</feature>
<feature type="region of interest" description="Disordered" evidence="2">
    <location>
        <begin position="1235"/>
        <end position="1276"/>
    </location>
</feature>
<feature type="compositionally biased region" description="Basic and acidic residues" evidence="2">
    <location>
        <begin position="1506"/>
        <end position="1519"/>
    </location>
</feature>
<reference evidence="3" key="1">
    <citation type="submission" date="2022-01" db="EMBL/GenBank/DDBJ databases">
        <authorList>
            <person name="Braso-Vives M."/>
        </authorList>
    </citation>
    <scope>NUCLEOTIDE SEQUENCE</scope>
</reference>
<feature type="compositionally biased region" description="Low complexity" evidence="2">
    <location>
        <begin position="686"/>
        <end position="695"/>
    </location>
</feature>
<dbReference type="Proteomes" id="UP000838412">
    <property type="component" value="Chromosome 16"/>
</dbReference>
<feature type="region of interest" description="Disordered" evidence="2">
    <location>
        <begin position="1015"/>
        <end position="1110"/>
    </location>
</feature>
<dbReference type="PANTHER" id="PTHR13555">
    <property type="entry name" value="C2H2 ZINC FINGER CGI-62-RELATED"/>
    <property type="match status" value="1"/>
</dbReference>
<feature type="region of interest" description="Disordered" evidence="2">
    <location>
        <begin position="945"/>
        <end position="970"/>
    </location>
</feature>
<feature type="compositionally biased region" description="Polar residues" evidence="2">
    <location>
        <begin position="619"/>
        <end position="629"/>
    </location>
</feature>
<dbReference type="EMBL" id="OV696701">
    <property type="protein sequence ID" value="CAH1247889.1"/>
    <property type="molecule type" value="Genomic_DNA"/>
</dbReference>
<proteinExistence type="predicted"/>
<feature type="compositionally biased region" description="Low complexity" evidence="2">
    <location>
        <begin position="295"/>
        <end position="312"/>
    </location>
</feature>
<dbReference type="OrthoDB" id="10066537at2759"/>
<dbReference type="PANTHER" id="PTHR13555:SF25">
    <property type="entry name" value="ZINC FINGER C2HC DOMAIN-CONTAINING PROTEIN 1A"/>
    <property type="match status" value="1"/>
</dbReference>
<accession>A0A8J9Z535</accession>
<keyword evidence="4" id="KW-1185">Reference proteome</keyword>
<evidence type="ECO:0000313" key="3">
    <source>
        <dbReference type="EMBL" id="CAH1247889.1"/>
    </source>
</evidence>
<feature type="compositionally biased region" description="Pro residues" evidence="2">
    <location>
        <begin position="642"/>
        <end position="653"/>
    </location>
</feature>
<feature type="region of interest" description="Disordered" evidence="2">
    <location>
        <begin position="1904"/>
        <end position="1986"/>
    </location>
</feature>
<feature type="region of interest" description="Disordered" evidence="2">
    <location>
        <begin position="41"/>
        <end position="85"/>
    </location>
</feature>
<name>A0A8J9Z535_BRALA</name>
<feature type="region of interest" description="Disordered" evidence="2">
    <location>
        <begin position="783"/>
        <end position="825"/>
    </location>
</feature>
<feature type="compositionally biased region" description="Basic and acidic residues" evidence="2">
    <location>
        <begin position="1239"/>
        <end position="1250"/>
    </location>
</feature>
<feature type="compositionally biased region" description="Polar residues" evidence="2">
    <location>
        <begin position="1971"/>
        <end position="1981"/>
    </location>
</feature>
<feature type="compositionally biased region" description="Basic and acidic residues" evidence="2">
    <location>
        <begin position="1259"/>
        <end position="1274"/>
    </location>
</feature>
<feature type="compositionally biased region" description="Polar residues" evidence="2">
    <location>
        <begin position="313"/>
        <end position="417"/>
    </location>
</feature>
<feature type="compositionally biased region" description="Basic and acidic residues" evidence="2">
    <location>
        <begin position="264"/>
        <end position="274"/>
    </location>
</feature>
<feature type="compositionally biased region" description="Polar residues" evidence="2">
    <location>
        <begin position="282"/>
        <end position="294"/>
    </location>
</feature>
<feature type="region of interest" description="Disordered" evidence="2">
    <location>
        <begin position="2319"/>
        <end position="2348"/>
    </location>
</feature>
<protein>
    <recommendedName>
        <fullName evidence="1">Zinc finger C2HC domain-containing protein 1A</fullName>
    </recommendedName>
</protein>
<feature type="region of interest" description="Disordered" evidence="2">
    <location>
        <begin position="2010"/>
        <end position="2031"/>
    </location>
</feature>
<feature type="region of interest" description="Disordered" evidence="2">
    <location>
        <begin position="1693"/>
        <end position="1716"/>
    </location>
</feature>
<sequence>MDHMQECSTCGRTFVPEVLEKHGRICQKNAVKKRKVFDSGRMRAQGTDIPVNKTQRTQPLGTQPKTKNDVSKQTNPVKPSKWRQQHEDFIRSIRAAKETDVAIKTGKPLPPPPPPAVNPDYIQCPHCDRRFNEGAGQRHIPWCAEKQKRLPTKKAQDAKARMNTRTQYRAPLPGKKKAAANSASRMTSTANSAQSRGVSSGYGIQNGAKKTPAGTPLTNGSPASSARSSGHRGASQSAYQGSAASGKGRSQYGYNDSDEDDYDSREGSPFDHGRGMMLRTGRVNNSPPVRQANQRPANRSSPANAARSSLASQTGKSDSQSARNDPCSSLASQTGKSDSQPARNDPGSSLASQTGKSDSQSARNDPCSSLASQTGKSDSQPARNDPCSSLASQTGKPDSQSARNDPCSSLASQTGKPDSQPARNDPCSSLASQTGKSASQSARNDPCSSLASQTGKPDIQSARNDPCSSLASQTGKPDSQSARNDPFSSLASQTGKSDSQPARNDPCSSLASQTGKSASQPARNDPCSSLASQTGKSDSQPARNDPCSSLVSQTGKSDSQPARNDPCSSLASQTGKSASQPARNDPCSSLASQTGKSASQPARNDPCSQSVRLADTARPGSQSGTTAPIQQARKPDKSKIPIPTPTVQKPPPAAKGREVKSSTKLRQSPSPKGADIAFPSPTNRKPVSPDSVLPSSSKWLALWPEDGEMSCPAPIVPKLDLSPLMTPPQKERAPLPPKGSKKPARLPTKIPKPLLTTRGKEAMSGKKCFVQAAIQSKIPLPVRAVPRNDPAPRKTLPTNKKMSLGSKKPDQPPKIPKPPVTTKGKEIVSGPMKCFPRAMVKSKIPLPVPVVPKCDPAQLKTSPSDDGEEVVIGLCAQKRLDQAGINSNIPLPVPVVARNDLVMKWLKTLPLDKKISILPEDSRLSKEISGGELFIYAEQREVMKQHPPEREKLPPSPKESVSHGSPPAIRKPLLTLRGSVALNQPKNQAKLKPSSMTLCLEENKTALERLQCLQNGPKGTKEGPKGNFSSHSKALCSAEDKEGKESELTPKKDKAVTSLPAKRKMQLSPKGSRSLEPIATIQRPVKKPSECEEMSPSPPLPPIDCSTNEPEKRALPTLQSDTAKGDLHTSAHVGDKVVTVGVNNQPSTVQAKPKPLSTGQKRYYTEQERVECPHCSIKLNKWSAQRHVPFCEDKHKRLGEKSKLKTGVKAKVTAKTGVHKRERPKVKERAMGIGPGAQEKIDPVHSDRANVGRHGTKKVLSEKDLPPKKPERPSAKVSIIAAPRTLSLSLVPETSDQESPRQPAGDVVDRILSTPTSINCSTNEPDKRALPTQQSDIAKGDLHMSSHVEDKVVAVCVSDQPSKKCLPEATMQGKIPRPGSAVLLVPLKTSPSDDGEEVVSGLQATWKAKIPLHVPVVARNDLPPLIKTPPTANKLSLLPEDSRLSKVRKWEVMTQNPPESKKLLKTPPSDTSSDDDVLSEDSRSSGEISGREMFILAVQRELRKQREVMKQHPPEKEKLPPSPKKSVSHGSPPTILKPLLTLKGSMVLNPPRNQANLKPSSISLCLEENKTVLERLQCLQNGLKGTKEGLKDEFSSHSKALCSAEDKEDEIERKAGKLALKKDKAALTSLPAERKMPPKESRSSEPFATIQRPVMTPTGCEEMCPLPPGLNLSTVIESNIALPRNLVGVSSSLVSETSDQESPREHTGDGDRILSTPTSIASIDCSTREPDKRVLPTQQSDTVKGDLHTSAHIGAKVVAVCVNDQPSSVQAKHKPLSTPPLDDKLSFLAEDSHSSREVSGELCIEALATGPGVECAERHIPVCENRHKQQRVCVDDQPSSVQAKHKPQKRYFTEQERVECPHCSLRLLKTSAERHIPFCEDKHKRLGERSKLKIGVKAKVTAKTGDGANVGRHGTKKVLSEKDLPPKKPERPSAKVSIIAPPGTLSLSLVPGTSDQESPRQPAGNEDRMLSTPTSINCSTNEPDKRALPTLQSYTAKGNLHTSAHVGDKVVTDGVNNRPSTVQTKPKPLSTGQKRYYTEQERVECPHCSIRLLKTSAEMHIPFCEDKHKRLGEKRKLKTGVKAKVTAKTGVPKRERPVDPPKIPKPLLTTRGMEVVTLRSTKSNKYFAQATKTMKIPLPVRVVPRNDPALPKTPPSDDKLYFLAEYSRSSREVSGELCIEALATAGPGVKCPHCPRRMSKTSFERHIPFCENRHKQLDEKSKLKTDLKAQVTAKTEVPKRERPEVKENILENVVPVQSDGANVGRLGTKKVLSDGDILKMACKTTKKQPGRKKHFSAYIFDSQGMAYKRSAEHVEATIGRPTLPPLRQDSPKQKEVQVSKSAGTSATGSSLQVYPVLQQCGLVGGVNSRTPTPPSVGRGRPPSGPTSATRRNRGNAGVQQNYAANHMSGNSRYDDYDDYDYQSTGDLPERLTQAMRLGSTENIAGKTASKFCHECGTRYPIPKAKFCCECGTRRIWVM</sequence>
<dbReference type="InterPro" id="IPR026319">
    <property type="entry name" value="ZC2HC1A/B-like"/>
</dbReference>
<organism evidence="3 4">
    <name type="scientific">Branchiostoma lanceolatum</name>
    <name type="common">Common lancelet</name>
    <name type="synonym">Amphioxus lanceolatum</name>
    <dbReference type="NCBI Taxonomy" id="7740"/>
    <lineage>
        <taxon>Eukaryota</taxon>
        <taxon>Metazoa</taxon>
        <taxon>Chordata</taxon>
        <taxon>Cephalochordata</taxon>
        <taxon>Leptocardii</taxon>
        <taxon>Amphioxiformes</taxon>
        <taxon>Branchiostomatidae</taxon>
        <taxon>Branchiostoma</taxon>
    </lineage>
</organism>
<feature type="compositionally biased region" description="Polar residues" evidence="2">
    <location>
        <begin position="2014"/>
        <end position="2024"/>
    </location>
</feature>
<evidence type="ECO:0000256" key="1">
    <source>
        <dbReference type="ARBA" id="ARBA00041098"/>
    </source>
</evidence>
<gene>
    <name evidence="3" type="primary">ZC2HC1A</name>
    <name evidence="3" type="ORF">BLAG_LOCUS9421</name>
</gene>
<feature type="compositionally biased region" description="Basic and acidic residues" evidence="2">
    <location>
        <begin position="1701"/>
        <end position="1712"/>
    </location>
</feature>
<feature type="region of interest" description="Disordered" evidence="2">
    <location>
        <begin position="1450"/>
        <end position="1490"/>
    </location>
</feature>
<feature type="compositionally biased region" description="Polar residues" evidence="2">
    <location>
        <begin position="1945"/>
        <end position="1956"/>
    </location>
</feature>
<feature type="region of interest" description="Disordered" evidence="2">
    <location>
        <begin position="1506"/>
        <end position="1531"/>
    </location>
</feature>
<feature type="region of interest" description="Disordered" evidence="2">
    <location>
        <begin position="147"/>
        <end position="695"/>
    </location>
</feature>
<feature type="compositionally biased region" description="Low complexity" evidence="2">
    <location>
        <begin position="220"/>
        <end position="248"/>
    </location>
</feature>
<evidence type="ECO:0000313" key="4">
    <source>
        <dbReference type="Proteomes" id="UP000838412"/>
    </source>
</evidence>
<feature type="compositionally biased region" description="Low complexity" evidence="2">
    <location>
        <begin position="2375"/>
        <end position="2387"/>
    </location>
</feature>